<dbReference type="Proteomes" id="UP000234748">
    <property type="component" value="Unassembled WGS sequence"/>
</dbReference>
<keyword evidence="3" id="KW-1185">Reference proteome</keyword>
<dbReference type="EMBL" id="PGUY01000016">
    <property type="protein sequence ID" value="PLT30824.1"/>
    <property type="molecule type" value="Genomic_DNA"/>
</dbReference>
<dbReference type="InterPro" id="IPR052039">
    <property type="entry name" value="Caspase-related_regulators"/>
</dbReference>
<dbReference type="PANTHER" id="PTHR22576:SF37">
    <property type="entry name" value="MUCOSA-ASSOCIATED LYMPHOID TISSUE LYMPHOMA TRANSLOCATION PROTEIN 1"/>
    <property type="match status" value="1"/>
</dbReference>
<evidence type="ECO:0000259" key="1">
    <source>
        <dbReference type="Pfam" id="PF00656"/>
    </source>
</evidence>
<protein>
    <submittedName>
        <fullName evidence="2">Peptidase C14</fullName>
    </submittedName>
</protein>
<proteinExistence type="predicted"/>
<sequence>MVGINDYEGAPLTGCIRDAEKLAFMLKKNEDGSPNFHCRLLLSSQNPVTRSSLCQEVQELLMHEADIALFYFSGHGTVNNLGGYLVTQDAEAYNEGIPMDSILSMANESKVREVIILLDCCHSGAFGQSPPTCNEKALLREGITIITSSRSTQASYEEDGGGIFTSLIYNALDGGAADVLGNINAASLYAYVDQALGPWDQRPLFKSHVSKLSSLRRCNPDIPIETLRSLPHYFTEPADVFQLDPSFEKHFGHNHLENEKTFHSFQLLRNARLLATIDSPHLFYAARDSKSCKLTALGRYYWKLAKEELI</sequence>
<feature type="domain" description="Peptidase C14 caspase" evidence="1">
    <location>
        <begin position="2"/>
        <end position="207"/>
    </location>
</feature>
<gene>
    <name evidence="2" type="ORF">CUU66_05825</name>
</gene>
<dbReference type="PANTHER" id="PTHR22576">
    <property type="entry name" value="MUCOSA ASSOCIATED LYMPHOID TISSUE LYMPHOMA TRANSLOCATION PROTEIN 1/PARACASPASE"/>
    <property type="match status" value="1"/>
</dbReference>
<dbReference type="SUPFAM" id="SSF52129">
    <property type="entry name" value="Caspase-like"/>
    <property type="match status" value="1"/>
</dbReference>
<name>A0A2N5M8Y7_9BACI</name>
<reference evidence="2 3" key="1">
    <citation type="submission" date="2017-11" db="EMBL/GenBank/DDBJ databases">
        <title>Comparitive Functional Genomics of Dry Heat Resistant strains isolated from the Viking Spacecraft.</title>
        <authorList>
            <person name="Seuylemezian A."/>
            <person name="Cooper K."/>
            <person name="Vaishampayan P."/>
        </authorList>
    </citation>
    <scope>NUCLEOTIDE SEQUENCE [LARGE SCALE GENOMIC DNA]</scope>
    <source>
        <strain evidence="2 3">V1-29</strain>
    </source>
</reference>
<evidence type="ECO:0000313" key="3">
    <source>
        <dbReference type="Proteomes" id="UP000234748"/>
    </source>
</evidence>
<organism evidence="2 3">
    <name type="scientific">Peribacillus deserti</name>
    <dbReference type="NCBI Taxonomy" id="673318"/>
    <lineage>
        <taxon>Bacteria</taxon>
        <taxon>Bacillati</taxon>
        <taxon>Bacillota</taxon>
        <taxon>Bacilli</taxon>
        <taxon>Bacillales</taxon>
        <taxon>Bacillaceae</taxon>
        <taxon>Peribacillus</taxon>
    </lineage>
</organism>
<dbReference type="InterPro" id="IPR011600">
    <property type="entry name" value="Pept_C14_caspase"/>
</dbReference>
<evidence type="ECO:0000313" key="2">
    <source>
        <dbReference type="EMBL" id="PLT30824.1"/>
    </source>
</evidence>
<dbReference type="AlphaFoldDB" id="A0A2N5M8Y7"/>
<dbReference type="InterPro" id="IPR029030">
    <property type="entry name" value="Caspase-like_dom_sf"/>
</dbReference>
<dbReference type="Pfam" id="PF00656">
    <property type="entry name" value="Peptidase_C14"/>
    <property type="match status" value="1"/>
</dbReference>
<dbReference type="OrthoDB" id="9812126at2"/>
<dbReference type="GO" id="GO:0006508">
    <property type="term" value="P:proteolysis"/>
    <property type="evidence" value="ECO:0007669"/>
    <property type="project" value="InterPro"/>
</dbReference>
<accession>A0A2N5M8Y7</accession>
<dbReference type="GO" id="GO:0004197">
    <property type="term" value="F:cysteine-type endopeptidase activity"/>
    <property type="evidence" value="ECO:0007669"/>
    <property type="project" value="InterPro"/>
</dbReference>
<comment type="caution">
    <text evidence="2">The sequence shown here is derived from an EMBL/GenBank/DDBJ whole genome shotgun (WGS) entry which is preliminary data.</text>
</comment>
<dbReference type="Gene3D" id="3.40.50.1460">
    <property type="match status" value="1"/>
</dbReference>